<dbReference type="AlphaFoldDB" id="G4ZZL1"/>
<organism evidence="1 2">
    <name type="scientific">Phytophthora sojae (strain P6497)</name>
    <name type="common">Soybean stem and root rot agent</name>
    <name type="synonym">Phytophthora megasperma f. sp. glycines</name>
    <dbReference type="NCBI Taxonomy" id="1094619"/>
    <lineage>
        <taxon>Eukaryota</taxon>
        <taxon>Sar</taxon>
        <taxon>Stramenopiles</taxon>
        <taxon>Oomycota</taxon>
        <taxon>Peronosporomycetes</taxon>
        <taxon>Peronosporales</taxon>
        <taxon>Peronosporaceae</taxon>
        <taxon>Phytophthora</taxon>
    </lineage>
</organism>
<dbReference type="InParanoid" id="G4ZZL1"/>
<evidence type="ECO:0000313" key="2">
    <source>
        <dbReference type="Proteomes" id="UP000002640"/>
    </source>
</evidence>
<dbReference type="RefSeq" id="XP_009533956.1">
    <property type="nucleotide sequence ID" value="XM_009535661.1"/>
</dbReference>
<feature type="non-terminal residue" evidence="1">
    <location>
        <position position="155"/>
    </location>
</feature>
<accession>G4ZZL1</accession>
<evidence type="ECO:0000313" key="1">
    <source>
        <dbReference type="EMBL" id="EGZ11211.1"/>
    </source>
</evidence>
<sequence length="155" mass="16435">MFAASAEAALSFTSEAQAGTALPTASDSFVFDGSTSDIARQLYLRHAAGETVDPVRPNTVPAAVTARLAPLNVSYEDLPGMLQRALLWDSGYVISPDNDAVQIWTLGGRSMANLAVSKVEYFTTGCTALWCGQPDNTTYNANEFCSGTQMLTAAK</sequence>
<dbReference type="STRING" id="1094619.G4ZZL1"/>
<protein>
    <submittedName>
        <fullName evidence="1">Uncharacterized protein</fullName>
    </submittedName>
</protein>
<dbReference type="Proteomes" id="UP000002640">
    <property type="component" value="Unassembled WGS sequence"/>
</dbReference>
<dbReference type="EMBL" id="JH159158">
    <property type="protein sequence ID" value="EGZ11211.1"/>
    <property type="molecule type" value="Genomic_DNA"/>
</dbReference>
<name>G4ZZL1_PHYSP</name>
<dbReference type="GeneID" id="20660344"/>
<dbReference type="KEGG" id="psoj:PHYSODRAFT_520857"/>
<reference evidence="1 2" key="1">
    <citation type="journal article" date="2006" name="Science">
        <title>Phytophthora genome sequences uncover evolutionary origins and mechanisms of pathogenesis.</title>
        <authorList>
            <person name="Tyler B.M."/>
            <person name="Tripathy S."/>
            <person name="Zhang X."/>
            <person name="Dehal P."/>
            <person name="Jiang R.H."/>
            <person name="Aerts A."/>
            <person name="Arredondo F.D."/>
            <person name="Baxter L."/>
            <person name="Bensasson D."/>
            <person name="Beynon J.L."/>
            <person name="Chapman J."/>
            <person name="Damasceno C.M."/>
            <person name="Dorrance A.E."/>
            <person name="Dou D."/>
            <person name="Dickerman A.W."/>
            <person name="Dubchak I.L."/>
            <person name="Garbelotto M."/>
            <person name="Gijzen M."/>
            <person name="Gordon S.G."/>
            <person name="Govers F."/>
            <person name="Grunwald N.J."/>
            <person name="Huang W."/>
            <person name="Ivors K.L."/>
            <person name="Jones R.W."/>
            <person name="Kamoun S."/>
            <person name="Krampis K."/>
            <person name="Lamour K.H."/>
            <person name="Lee M.K."/>
            <person name="McDonald W.H."/>
            <person name="Medina M."/>
            <person name="Meijer H.J."/>
            <person name="Nordberg E.K."/>
            <person name="Maclean D.J."/>
            <person name="Ospina-Giraldo M.D."/>
            <person name="Morris P.F."/>
            <person name="Phuntumart V."/>
            <person name="Putnam N.H."/>
            <person name="Rash S."/>
            <person name="Rose J.K."/>
            <person name="Sakihama Y."/>
            <person name="Salamov A.A."/>
            <person name="Savidor A."/>
            <person name="Scheuring C.F."/>
            <person name="Smith B.M."/>
            <person name="Sobral B.W."/>
            <person name="Terry A."/>
            <person name="Torto-Alalibo T.A."/>
            <person name="Win J."/>
            <person name="Xu Z."/>
            <person name="Zhang H."/>
            <person name="Grigoriev I.V."/>
            <person name="Rokhsar D.S."/>
            <person name="Boore J.L."/>
        </authorList>
    </citation>
    <scope>NUCLEOTIDE SEQUENCE [LARGE SCALE GENOMIC DNA]</scope>
    <source>
        <strain evidence="1 2">P6497</strain>
    </source>
</reference>
<gene>
    <name evidence="1" type="ORF">PHYSODRAFT_520857</name>
</gene>
<keyword evidence="2" id="KW-1185">Reference proteome</keyword>
<proteinExistence type="predicted"/>